<evidence type="ECO:0000313" key="2">
    <source>
        <dbReference type="Proteomes" id="UP000540519"/>
    </source>
</evidence>
<dbReference type="EMBL" id="RCNR01000003">
    <property type="protein sequence ID" value="MUH34604.1"/>
    <property type="molecule type" value="Genomic_DNA"/>
</dbReference>
<gene>
    <name evidence="1" type="ORF">D9O36_02015</name>
</gene>
<evidence type="ECO:0008006" key="3">
    <source>
        <dbReference type="Google" id="ProtNLM"/>
    </source>
</evidence>
<dbReference type="RefSeq" id="WP_155598632.1">
    <property type="nucleotide sequence ID" value="NZ_RCNR01000003.1"/>
</dbReference>
<name>A0A7X2ZQN7_9FLAO</name>
<proteinExistence type="predicted"/>
<reference evidence="1 2" key="1">
    <citation type="journal article" date="2019" name="Mar. Drugs">
        <title>Comparative Genomics and CAZyme Genome Repertoires of Marine Zobellia amurskyensis KMM 3526(T) and Zobellia laminariae KMM 3676(T).</title>
        <authorList>
            <person name="Chernysheva N."/>
            <person name="Bystritskaya E."/>
            <person name="Stenkova A."/>
            <person name="Golovkin I."/>
            <person name="Nedashkovskaya O."/>
            <person name="Isaeva M."/>
        </authorList>
    </citation>
    <scope>NUCLEOTIDE SEQUENCE [LARGE SCALE GENOMIC DNA]</scope>
    <source>
        <strain evidence="1 2">KMM 3526</strain>
    </source>
</reference>
<sequence>MLGHFYSGNISHCDEFVHIEDVVNAIENTVESRQVIPDQMAFNIGEPTSPTYQELQDRFGNLIHGKDLGKSLSATCYNNARG</sequence>
<keyword evidence="2" id="KW-1185">Reference proteome</keyword>
<dbReference type="OrthoDB" id="9814124at2"/>
<dbReference type="AlphaFoldDB" id="A0A7X2ZQN7"/>
<dbReference type="Proteomes" id="UP000540519">
    <property type="component" value="Unassembled WGS sequence"/>
</dbReference>
<protein>
    <recommendedName>
        <fullName evidence="3">NAD-dependent epimerase/dehydratase family protein</fullName>
    </recommendedName>
</protein>
<evidence type="ECO:0000313" key="1">
    <source>
        <dbReference type="EMBL" id="MUH34604.1"/>
    </source>
</evidence>
<accession>A0A7X2ZQN7</accession>
<comment type="caution">
    <text evidence="1">The sequence shown here is derived from an EMBL/GenBank/DDBJ whole genome shotgun (WGS) entry which is preliminary data.</text>
</comment>
<organism evidence="1 2">
    <name type="scientific">Zobellia amurskyensis</name>
    <dbReference type="NCBI Taxonomy" id="248905"/>
    <lineage>
        <taxon>Bacteria</taxon>
        <taxon>Pseudomonadati</taxon>
        <taxon>Bacteroidota</taxon>
        <taxon>Flavobacteriia</taxon>
        <taxon>Flavobacteriales</taxon>
        <taxon>Flavobacteriaceae</taxon>
        <taxon>Zobellia</taxon>
    </lineage>
</organism>